<accession>A0A4U6WPM9</accession>
<dbReference type="Gene3D" id="1.20.1080.10">
    <property type="entry name" value="Glycerol uptake facilitator protein"/>
    <property type="match status" value="1"/>
</dbReference>
<dbReference type="PROSITE" id="PS00221">
    <property type="entry name" value="MIP"/>
    <property type="match status" value="1"/>
</dbReference>
<dbReference type="InterPro" id="IPR022357">
    <property type="entry name" value="MIP_CS"/>
</dbReference>
<dbReference type="EMBL" id="CM016552">
    <property type="protein sequence ID" value="TKW40717.1"/>
    <property type="molecule type" value="Genomic_DNA"/>
</dbReference>
<evidence type="ECO:0000313" key="12">
    <source>
        <dbReference type="Proteomes" id="UP000298652"/>
    </source>
</evidence>
<feature type="transmembrane region" description="Helical" evidence="10">
    <location>
        <begin position="25"/>
        <end position="45"/>
    </location>
</feature>
<dbReference type="SUPFAM" id="SSF81338">
    <property type="entry name" value="Aquaporin-like"/>
    <property type="match status" value="1"/>
</dbReference>
<name>A0A4U6WPM9_SETVI</name>
<evidence type="ECO:0000256" key="1">
    <source>
        <dbReference type="ARBA" id="ARBA00004128"/>
    </source>
</evidence>
<reference evidence="11" key="1">
    <citation type="submission" date="2019-03" db="EMBL/GenBank/DDBJ databases">
        <title>WGS assembly of Setaria viridis.</title>
        <authorList>
            <person name="Huang P."/>
            <person name="Jenkins J."/>
            <person name="Grimwood J."/>
            <person name="Barry K."/>
            <person name="Healey A."/>
            <person name="Mamidi S."/>
            <person name="Sreedasyam A."/>
            <person name="Shu S."/>
            <person name="Feldman M."/>
            <person name="Wu J."/>
            <person name="Yu Y."/>
            <person name="Chen C."/>
            <person name="Johnson J."/>
            <person name="Rokhsar D."/>
            <person name="Baxter I."/>
            <person name="Schmutz J."/>
            <person name="Brutnell T."/>
            <person name="Kellogg E."/>
        </authorList>
    </citation>
    <scope>NUCLEOTIDE SEQUENCE [LARGE SCALE GENOMIC DNA]</scope>
</reference>
<dbReference type="FunFam" id="1.20.1080.10:FF:000017">
    <property type="entry name" value="Probable aquaporin TIP5-1"/>
    <property type="match status" value="1"/>
</dbReference>
<feature type="transmembrane region" description="Helical" evidence="10">
    <location>
        <begin position="223"/>
        <end position="240"/>
    </location>
</feature>
<dbReference type="GO" id="GO:0015250">
    <property type="term" value="F:water channel activity"/>
    <property type="evidence" value="ECO:0007669"/>
    <property type="project" value="TreeGrafter"/>
</dbReference>
<feature type="transmembrane region" description="Helical" evidence="10">
    <location>
        <begin position="110"/>
        <end position="129"/>
    </location>
</feature>
<evidence type="ECO:0000313" key="11">
    <source>
        <dbReference type="EMBL" id="TKW40717.1"/>
    </source>
</evidence>
<keyword evidence="7 10" id="KW-0472">Membrane</keyword>
<keyword evidence="5" id="KW-0677">Repeat</keyword>
<evidence type="ECO:0000256" key="7">
    <source>
        <dbReference type="ARBA" id="ARBA00023136"/>
    </source>
</evidence>
<organism evidence="11 12">
    <name type="scientific">Setaria viridis</name>
    <name type="common">Green bristlegrass</name>
    <name type="synonym">Setaria italica subsp. viridis</name>
    <dbReference type="NCBI Taxonomy" id="4556"/>
    <lineage>
        <taxon>Eukaryota</taxon>
        <taxon>Viridiplantae</taxon>
        <taxon>Streptophyta</taxon>
        <taxon>Embryophyta</taxon>
        <taxon>Tracheophyta</taxon>
        <taxon>Spermatophyta</taxon>
        <taxon>Magnoliopsida</taxon>
        <taxon>Liliopsida</taxon>
        <taxon>Poales</taxon>
        <taxon>Poaceae</taxon>
        <taxon>PACMAD clade</taxon>
        <taxon>Panicoideae</taxon>
        <taxon>Panicodae</taxon>
        <taxon>Paniceae</taxon>
        <taxon>Cenchrinae</taxon>
        <taxon>Setaria</taxon>
    </lineage>
</organism>
<dbReference type="Pfam" id="PF00230">
    <property type="entry name" value="MIP"/>
    <property type="match status" value="1"/>
</dbReference>
<evidence type="ECO:0000256" key="10">
    <source>
        <dbReference type="SAM" id="Phobius"/>
    </source>
</evidence>
<evidence type="ECO:0000256" key="4">
    <source>
        <dbReference type="ARBA" id="ARBA00022692"/>
    </source>
</evidence>
<dbReference type="Proteomes" id="UP000298652">
    <property type="component" value="Chromosome 1"/>
</dbReference>
<dbReference type="PANTHER" id="PTHR45665:SF27">
    <property type="entry name" value="AQUAPORIN TIP5-1-RELATED"/>
    <property type="match status" value="1"/>
</dbReference>
<feature type="transmembrane region" description="Helical" evidence="10">
    <location>
        <begin position="82"/>
        <end position="103"/>
    </location>
</feature>
<comment type="similarity">
    <text evidence="8">Belongs to the MIP/aquaporin (TC 1.A.8) family. TIP (TC 1.A.8.10) subfamily.</text>
</comment>
<dbReference type="PRINTS" id="PR00783">
    <property type="entry name" value="MINTRINSICP"/>
</dbReference>
<evidence type="ECO:0000256" key="8">
    <source>
        <dbReference type="ARBA" id="ARBA00038477"/>
    </source>
</evidence>
<feature type="transmembrane region" description="Helical" evidence="10">
    <location>
        <begin position="141"/>
        <end position="162"/>
    </location>
</feature>
<evidence type="ECO:0000256" key="6">
    <source>
        <dbReference type="ARBA" id="ARBA00022989"/>
    </source>
</evidence>
<dbReference type="InterPro" id="IPR000425">
    <property type="entry name" value="MIP"/>
</dbReference>
<keyword evidence="12" id="KW-1185">Reference proteome</keyword>
<keyword evidence="6 10" id="KW-1133">Transmembrane helix</keyword>
<dbReference type="GO" id="GO:0005774">
    <property type="term" value="C:vacuolar membrane"/>
    <property type="evidence" value="ECO:0007669"/>
    <property type="project" value="UniProtKB-SubCell"/>
</dbReference>
<keyword evidence="4 9" id="KW-0812">Transmembrane</keyword>
<evidence type="ECO:0000256" key="5">
    <source>
        <dbReference type="ARBA" id="ARBA00022737"/>
    </source>
</evidence>
<keyword evidence="3" id="KW-0926">Vacuole</keyword>
<evidence type="ECO:0008006" key="13">
    <source>
        <dbReference type="Google" id="ProtNLM"/>
    </source>
</evidence>
<evidence type="ECO:0000256" key="2">
    <source>
        <dbReference type="ARBA" id="ARBA00022448"/>
    </source>
</evidence>
<proteinExistence type="inferred from homology"/>
<protein>
    <recommendedName>
        <fullName evidence="13">Aquaporin TIP5-1</fullName>
    </recommendedName>
</protein>
<gene>
    <name evidence="11" type="ORF">SEVIR_1G264200v2</name>
</gene>
<dbReference type="InterPro" id="IPR034294">
    <property type="entry name" value="Aquaporin_transptr"/>
</dbReference>
<sequence length="259" mass="26042">MASCVVGCLQQCFSPSALRSYLAEFISTFLFVFATAGSAISARMLTPDSTSSDASSLVATAVAQAFALFVAVFIAADASGGHANPAVTFAFAICGHIAVLPAVLYCAAQLLGATFACLVVHILSAGQAVPTTRIAVDMTGFGASVLEAAATFMVVYTVHAACDPRRVRAGGGRSAAETATGSLAIGLVTGACALATGSLTGASMNPARSFGPAVVSGDFRNQAVYWAGPMVGAALAAIVHQHVMYPASLRPGSVETVVV</sequence>
<keyword evidence="2 9" id="KW-0813">Transport</keyword>
<dbReference type="AlphaFoldDB" id="A0A4U6WPM9"/>
<comment type="subcellular location">
    <subcellularLocation>
        <location evidence="1">Vacuole membrane</location>
        <topology evidence="1">Multi-pass membrane protein</topology>
    </subcellularLocation>
</comment>
<dbReference type="InterPro" id="IPR023271">
    <property type="entry name" value="Aquaporin-like"/>
</dbReference>
<dbReference type="PANTHER" id="PTHR45665">
    <property type="entry name" value="AQUAPORIN-8"/>
    <property type="match status" value="1"/>
</dbReference>
<feature type="transmembrane region" description="Helical" evidence="10">
    <location>
        <begin position="183"/>
        <end position="203"/>
    </location>
</feature>
<feature type="transmembrane region" description="Helical" evidence="10">
    <location>
        <begin position="57"/>
        <end position="76"/>
    </location>
</feature>
<evidence type="ECO:0000256" key="9">
    <source>
        <dbReference type="RuleBase" id="RU000477"/>
    </source>
</evidence>
<evidence type="ECO:0000256" key="3">
    <source>
        <dbReference type="ARBA" id="ARBA00022554"/>
    </source>
</evidence>
<dbReference type="Gramene" id="TKW40717">
    <property type="protein sequence ID" value="TKW40717"/>
    <property type="gene ID" value="SEVIR_1G264200v2"/>
</dbReference>
<dbReference type="OMA" id="YEAMVGY"/>